<name>A0A7V1I4V5_DESA2</name>
<protein>
    <submittedName>
        <fullName evidence="1">Uncharacterized protein</fullName>
    </submittedName>
</protein>
<accession>A0A7V1I4V5</accession>
<evidence type="ECO:0000313" key="1">
    <source>
        <dbReference type="EMBL" id="HEB74461.1"/>
    </source>
</evidence>
<reference evidence="1" key="1">
    <citation type="journal article" date="2020" name="mSystems">
        <title>Genome- and Community-Level Interaction Insights into Carbon Utilization and Element Cycling Functions of Hydrothermarchaeota in Hydrothermal Sediment.</title>
        <authorList>
            <person name="Zhou Z."/>
            <person name="Liu Y."/>
            <person name="Xu W."/>
            <person name="Pan J."/>
            <person name="Luo Z.H."/>
            <person name="Li M."/>
        </authorList>
    </citation>
    <scope>NUCLEOTIDE SEQUENCE [LARGE SCALE GENOMIC DNA]</scope>
    <source>
        <strain evidence="1">HyVt-45</strain>
    </source>
</reference>
<organism evidence="1">
    <name type="scientific">Desulfofervidus auxilii</name>
    <dbReference type="NCBI Taxonomy" id="1621989"/>
    <lineage>
        <taxon>Bacteria</taxon>
        <taxon>Pseudomonadati</taxon>
        <taxon>Thermodesulfobacteriota</taxon>
        <taxon>Candidatus Desulfofervidia</taxon>
        <taxon>Candidatus Desulfofervidales</taxon>
        <taxon>Candidatus Desulfofervidaceae</taxon>
        <taxon>Candidatus Desulfofervidus</taxon>
    </lineage>
</organism>
<dbReference type="EMBL" id="DRKW01000266">
    <property type="protein sequence ID" value="HEB74461.1"/>
    <property type="molecule type" value="Genomic_DNA"/>
</dbReference>
<sequence length="84" mass="9749">MLALLTNHVNEWRIEFLNNFIQKSIADFGDVPDLDNLAELRAKIENVFYQRNSPEYSQGEDNVTKRILNKLVEGHNLTKTEMGQ</sequence>
<dbReference type="AlphaFoldDB" id="A0A7V1I4V5"/>
<dbReference type="Proteomes" id="UP000886268">
    <property type="component" value="Unassembled WGS sequence"/>
</dbReference>
<feature type="non-terminal residue" evidence="1">
    <location>
        <position position="84"/>
    </location>
</feature>
<comment type="caution">
    <text evidence="1">The sequence shown here is derived from an EMBL/GenBank/DDBJ whole genome shotgun (WGS) entry which is preliminary data.</text>
</comment>
<gene>
    <name evidence="1" type="ORF">ENJ03_04500</name>
</gene>
<proteinExistence type="predicted"/>